<dbReference type="RefSeq" id="WP_144995042.1">
    <property type="nucleotide sequence ID" value="NZ_CP036281.1"/>
</dbReference>
<keyword evidence="3" id="KW-1185">Reference proteome</keyword>
<name>A0A518CL96_9PLAN</name>
<evidence type="ECO:0000259" key="1">
    <source>
        <dbReference type="Pfam" id="PF04273"/>
    </source>
</evidence>
<dbReference type="SUPFAM" id="SSF52799">
    <property type="entry name" value="(Phosphotyrosine protein) phosphatases II"/>
    <property type="match status" value="1"/>
</dbReference>
<dbReference type="EC" id="3.-.-.-" evidence="2"/>
<dbReference type="Proteomes" id="UP000317178">
    <property type="component" value="Chromosome"/>
</dbReference>
<dbReference type="Gene3D" id="3.90.190.10">
    <property type="entry name" value="Protein tyrosine phosphatase superfamily"/>
    <property type="match status" value="1"/>
</dbReference>
<reference evidence="2 3" key="1">
    <citation type="submission" date="2019-02" db="EMBL/GenBank/DDBJ databases">
        <title>Deep-cultivation of Planctomycetes and their phenomic and genomic characterization uncovers novel biology.</title>
        <authorList>
            <person name="Wiegand S."/>
            <person name="Jogler M."/>
            <person name="Boedeker C."/>
            <person name="Pinto D."/>
            <person name="Vollmers J."/>
            <person name="Rivas-Marin E."/>
            <person name="Kohn T."/>
            <person name="Peeters S.H."/>
            <person name="Heuer A."/>
            <person name="Rast P."/>
            <person name="Oberbeckmann S."/>
            <person name="Bunk B."/>
            <person name="Jeske O."/>
            <person name="Meyerdierks A."/>
            <person name="Storesund J.E."/>
            <person name="Kallscheuer N."/>
            <person name="Luecker S."/>
            <person name="Lage O.M."/>
            <person name="Pohl T."/>
            <person name="Merkel B.J."/>
            <person name="Hornburger P."/>
            <person name="Mueller R.-W."/>
            <person name="Bruemmer F."/>
            <person name="Labrenz M."/>
            <person name="Spormann A.M."/>
            <person name="Op den Camp H."/>
            <person name="Overmann J."/>
            <person name="Amann R."/>
            <person name="Jetten M.S.M."/>
            <person name="Mascher T."/>
            <person name="Medema M.H."/>
            <person name="Devos D.P."/>
            <person name="Kaster A.-K."/>
            <person name="Ovreas L."/>
            <person name="Rohde M."/>
            <person name="Galperin M.Y."/>
            <person name="Jogler C."/>
        </authorList>
    </citation>
    <scope>NUCLEOTIDE SEQUENCE [LARGE SCALE GENOMIC DNA]</scope>
    <source>
        <strain evidence="2 3">Pla110</strain>
    </source>
</reference>
<dbReference type="OrthoDB" id="270335at2"/>
<evidence type="ECO:0000313" key="2">
    <source>
        <dbReference type="EMBL" id="QDU80000.1"/>
    </source>
</evidence>
<protein>
    <submittedName>
        <fullName evidence="2">Beta-lactamase hydrolase-like protein</fullName>
        <ecNumber evidence="2">3.-.-.-</ecNumber>
    </submittedName>
</protein>
<proteinExistence type="predicted"/>
<dbReference type="KEGG" id="plon:Pla110_17220"/>
<dbReference type="Pfam" id="PF04273">
    <property type="entry name" value="BLH_phosphatase"/>
    <property type="match status" value="1"/>
</dbReference>
<dbReference type="InterPro" id="IPR005939">
    <property type="entry name" value="BLH_phosphatase-like"/>
</dbReference>
<dbReference type="GO" id="GO:0016787">
    <property type="term" value="F:hydrolase activity"/>
    <property type="evidence" value="ECO:0007669"/>
    <property type="project" value="UniProtKB-KW"/>
</dbReference>
<accession>A0A518CL96</accession>
<gene>
    <name evidence="2" type="primary">blh_1</name>
    <name evidence="2" type="ORF">Pla110_17220</name>
</gene>
<dbReference type="AlphaFoldDB" id="A0A518CL96"/>
<dbReference type="CDD" id="cd14503">
    <property type="entry name" value="PTP-bact"/>
    <property type="match status" value="1"/>
</dbReference>
<evidence type="ECO:0000313" key="3">
    <source>
        <dbReference type="Proteomes" id="UP000317178"/>
    </source>
</evidence>
<dbReference type="InterPro" id="IPR029021">
    <property type="entry name" value="Prot-tyrosine_phosphatase-like"/>
</dbReference>
<sequence length="152" mass="17445">MSKRIRMNDALTVGSQPEREEFSELHDRGFQTIVNFRTTVEEDAPLSPEDERQLVEEAGMHYLHFPVSLDKINSELVDQFRDKLESVPEPIYAHCKSGKRAGAMFMMHIATEKGMTGQRTLEQAEQMGFGCDKPALREFVRSYIDEHSSAHR</sequence>
<keyword evidence="2" id="KW-0378">Hydrolase</keyword>
<dbReference type="EMBL" id="CP036281">
    <property type="protein sequence ID" value="QDU80000.1"/>
    <property type="molecule type" value="Genomic_DNA"/>
</dbReference>
<feature type="domain" description="Beta-lactamase hydrolase-like protein phosphatase-like" evidence="1">
    <location>
        <begin position="8"/>
        <end position="107"/>
    </location>
</feature>
<organism evidence="2 3">
    <name type="scientific">Polystyrenella longa</name>
    <dbReference type="NCBI Taxonomy" id="2528007"/>
    <lineage>
        <taxon>Bacteria</taxon>
        <taxon>Pseudomonadati</taxon>
        <taxon>Planctomycetota</taxon>
        <taxon>Planctomycetia</taxon>
        <taxon>Planctomycetales</taxon>
        <taxon>Planctomycetaceae</taxon>
        <taxon>Polystyrenella</taxon>
    </lineage>
</organism>